<comment type="caution">
    <text evidence="3">The sequence shown here is derived from an EMBL/GenBank/DDBJ whole genome shotgun (WGS) entry which is preliminary data.</text>
</comment>
<organism evidence="3 4">
    <name type="scientific">Cinnamomum micranthum f. kanehirae</name>
    <dbReference type="NCBI Taxonomy" id="337451"/>
    <lineage>
        <taxon>Eukaryota</taxon>
        <taxon>Viridiplantae</taxon>
        <taxon>Streptophyta</taxon>
        <taxon>Embryophyta</taxon>
        <taxon>Tracheophyta</taxon>
        <taxon>Spermatophyta</taxon>
        <taxon>Magnoliopsida</taxon>
        <taxon>Magnoliidae</taxon>
        <taxon>Laurales</taxon>
        <taxon>Lauraceae</taxon>
        <taxon>Cinnamomum</taxon>
    </lineage>
</organism>
<feature type="region of interest" description="Disordered" evidence="2">
    <location>
        <begin position="32"/>
        <end position="61"/>
    </location>
</feature>
<evidence type="ECO:0000313" key="3">
    <source>
        <dbReference type="EMBL" id="RWR89650.1"/>
    </source>
</evidence>
<sequence>MHLINIQQTFHLTNHSGLCVALLFPHPHPFSSISQRRQRRPHHLITTPPPDETPKPINQPEPKTMEVKLLETSTIFPSHPPFDHDHVLPFSYLDNDRNMHVTFRTLRAYPNPNPSSPPSFDPVHVISQALSKALIHYYPLAGTIQRRPTDQRLELLCSAGQGVPVIRASASCSLSAANYLDDPGSHFLEQLVPNPTGGEELLHPLIVQITVFACGGFSLGLCIHHSMCDGLGSTQFMNAVAEFARGAKEASVEPVWDRAALLGPRDPPRVEMGLLDDCLGLDKGFCAYGKVDYRIVRECFHVRDDCLDRFKGRLCEESGLSFTAFEALGAFIWRARVKASDVPGEEKVKFVYSTNIRRQVKPPLPLGYWGNGCVPIYVQMSARELVDRPVWETAEMIKKSKRNITDEYVRSFIDFQELHYAEGITAGKGVSGFTDWRHLGHSGVDFGWGGPVTVLPLSWNLLGSIEPCFFLPYSSANEGKKDGFKVLVSLPEAAMPAFRKDMEEEFST</sequence>
<name>A0A443PFU9_9MAGN</name>
<comment type="similarity">
    <text evidence="1">Belongs to the plant acyltransferase family.</text>
</comment>
<dbReference type="Pfam" id="PF02458">
    <property type="entry name" value="Transferase"/>
    <property type="match status" value="1"/>
</dbReference>
<proteinExistence type="inferred from homology"/>
<protein>
    <submittedName>
        <fullName evidence="3">Magnesium chelatase</fullName>
    </submittedName>
</protein>
<dbReference type="PANTHER" id="PTHR31147:SF33">
    <property type="entry name" value="N-HYDROXYCINNAMOYL_BENZOYLTRANSFERASE, PUTATIVE-RELATED"/>
    <property type="match status" value="1"/>
</dbReference>
<dbReference type="OrthoDB" id="671439at2759"/>
<evidence type="ECO:0000256" key="1">
    <source>
        <dbReference type="ARBA" id="ARBA00009861"/>
    </source>
</evidence>
<dbReference type="InterPro" id="IPR023213">
    <property type="entry name" value="CAT-like_dom_sf"/>
</dbReference>
<evidence type="ECO:0000256" key="2">
    <source>
        <dbReference type="SAM" id="MobiDB-lite"/>
    </source>
</evidence>
<keyword evidence="4" id="KW-1185">Reference proteome</keyword>
<gene>
    <name evidence="3" type="ORF">CKAN_01871400</name>
</gene>
<dbReference type="InterPro" id="IPR050898">
    <property type="entry name" value="Plant_acyltransferase"/>
</dbReference>
<accession>A0A443PFU9</accession>
<dbReference type="AlphaFoldDB" id="A0A443PFU9"/>
<dbReference type="Gene3D" id="3.30.559.10">
    <property type="entry name" value="Chloramphenicol acetyltransferase-like domain"/>
    <property type="match status" value="2"/>
</dbReference>
<dbReference type="Proteomes" id="UP000283530">
    <property type="component" value="Unassembled WGS sequence"/>
</dbReference>
<dbReference type="EMBL" id="QPKB01000007">
    <property type="protein sequence ID" value="RWR89650.1"/>
    <property type="molecule type" value="Genomic_DNA"/>
</dbReference>
<evidence type="ECO:0000313" key="4">
    <source>
        <dbReference type="Proteomes" id="UP000283530"/>
    </source>
</evidence>
<reference evidence="3 4" key="1">
    <citation type="journal article" date="2019" name="Nat. Plants">
        <title>Stout camphor tree genome fills gaps in understanding of flowering plant genome evolution.</title>
        <authorList>
            <person name="Chaw S.M."/>
            <person name="Liu Y.C."/>
            <person name="Wu Y.W."/>
            <person name="Wang H.Y."/>
            <person name="Lin C.I."/>
            <person name="Wu C.S."/>
            <person name="Ke H.M."/>
            <person name="Chang L.Y."/>
            <person name="Hsu C.Y."/>
            <person name="Yang H.T."/>
            <person name="Sudianto E."/>
            <person name="Hsu M.H."/>
            <person name="Wu K.P."/>
            <person name="Wang L.N."/>
            <person name="Leebens-Mack J.H."/>
            <person name="Tsai I.J."/>
        </authorList>
    </citation>
    <scope>NUCLEOTIDE SEQUENCE [LARGE SCALE GENOMIC DNA]</scope>
    <source>
        <strain evidence="4">cv. Chaw 1501</strain>
        <tissue evidence="3">Young leaves</tissue>
    </source>
</reference>
<dbReference type="PANTHER" id="PTHR31147">
    <property type="entry name" value="ACYL TRANSFERASE 4"/>
    <property type="match status" value="1"/>
</dbReference>